<reference evidence="2" key="2">
    <citation type="submission" date="2017-12" db="EMBL/GenBank/DDBJ databases">
        <title>Genome sequence of the Bar-tailed Godwit (Limosa lapponica baueri).</title>
        <authorList>
            <person name="Lima N.C.B."/>
            <person name="Parody-Merino A.M."/>
            <person name="Battley P.F."/>
            <person name="Fidler A.E."/>
            <person name="Prosdocimi F."/>
        </authorList>
    </citation>
    <scope>NUCLEOTIDE SEQUENCE [LARGE SCALE GENOMIC DNA]</scope>
</reference>
<organism evidence="1 2">
    <name type="scientific">Limosa lapponica baueri</name>
    <dbReference type="NCBI Taxonomy" id="1758121"/>
    <lineage>
        <taxon>Eukaryota</taxon>
        <taxon>Metazoa</taxon>
        <taxon>Chordata</taxon>
        <taxon>Craniata</taxon>
        <taxon>Vertebrata</taxon>
        <taxon>Euteleostomi</taxon>
        <taxon>Archelosauria</taxon>
        <taxon>Archosauria</taxon>
        <taxon>Dinosauria</taxon>
        <taxon>Saurischia</taxon>
        <taxon>Theropoda</taxon>
        <taxon>Coelurosauria</taxon>
        <taxon>Aves</taxon>
        <taxon>Neognathae</taxon>
        <taxon>Neoaves</taxon>
        <taxon>Charadriiformes</taxon>
        <taxon>Scolopacidae</taxon>
        <taxon>Limosa</taxon>
    </lineage>
</organism>
<proteinExistence type="predicted"/>
<evidence type="ECO:0000313" key="1">
    <source>
        <dbReference type="EMBL" id="PKU34516.1"/>
    </source>
</evidence>
<keyword evidence="2" id="KW-1185">Reference proteome</keyword>
<name>A0A2I0TL48_LIMLA</name>
<evidence type="ECO:0000313" key="2">
    <source>
        <dbReference type="Proteomes" id="UP000233556"/>
    </source>
</evidence>
<dbReference type="PANTHER" id="PTHR33395">
    <property type="entry name" value="TRANSCRIPTASE, PUTATIVE-RELATED-RELATED"/>
    <property type="match status" value="1"/>
</dbReference>
<dbReference type="GO" id="GO:0061343">
    <property type="term" value="P:cell adhesion involved in heart morphogenesis"/>
    <property type="evidence" value="ECO:0007669"/>
    <property type="project" value="TreeGrafter"/>
</dbReference>
<protein>
    <submittedName>
        <fullName evidence="1">Rna rnp complex-1-interacting phosphatase</fullName>
    </submittedName>
</protein>
<dbReference type="OrthoDB" id="9400847at2759"/>
<reference evidence="2" key="1">
    <citation type="submission" date="2017-11" db="EMBL/GenBank/DDBJ databases">
        <authorList>
            <person name="Lima N.C."/>
            <person name="Parody-Merino A.M."/>
            <person name="Battley P.F."/>
            <person name="Fidler A.E."/>
            <person name="Prosdocimi F."/>
        </authorList>
    </citation>
    <scope>NUCLEOTIDE SEQUENCE [LARGE SCALE GENOMIC DNA]</scope>
</reference>
<dbReference type="InterPro" id="IPR036691">
    <property type="entry name" value="Endo/exonu/phosph_ase_sf"/>
</dbReference>
<dbReference type="EMBL" id="KZ509034">
    <property type="protein sequence ID" value="PKU34516.1"/>
    <property type="molecule type" value="Genomic_DNA"/>
</dbReference>
<gene>
    <name evidence="1" type="ORF">llap_15180</name>
</gene>
<accession>A0A2I0TL48</accession>
<dbReference type="GO" id="GO:0031012">
    <property type="term" value="C:extracellular matrix"/>
    <property type="evidence" value="ECO:0007669"/>
    <property type="project" value="TreeGrafter"/>
</dbReference>
<sequence>MISLQLQRHGGIAHTHMTAMLSWMAMYVLFTKDRPVGRSGKVVLYMREQLERIKLCLVADEESAENLWVRLKGQANMGDTTVGVYYRPPDQEEEVNEAFYRQLEIASRSQALVLMRDVNYLDINWKDNTARHAQPQRFLQSIDDNFLTQVGSVLGPVLFNIFINDLDEGTECALSKFTDDTKLGGVADTPEDCAAIH</sequence>
<dbReference type="Gene3D" id="3.60.10.10">
    <property type="entry name" value="Endonuclease/exonuclease/phosphatase"/>
    <property type="match status" value="1"/>
</dbReference>
<dbReference type="PANTHER" id="PTHR33395:SF22">
    <property type="entry name" value="REVERSE TRANSCRIPTASE DOMAIN-CONTAINING PROTEIN"/>
    <property type="match status" value="1"/>
</dbReference>
<dbReference type="Proteomes" id="UP000233556">
    <property type="component" value="Unassembled WGS sequence"/>
</dbReference>
<dbReference type="GO" id="GO:0007508">
    <property type="term" value="P:larval heart development"/>
    <property type="evidence" value="ECO:0007669"/>
    <property type="project" value="TreeGrafter"/>
</dbReference>
<dbReference type="AlphaFoldDB" id="A0A2I0TL48"/>